<dbReference type="AlphaFoldDB" id="A0A6C0EAU9"/>
<evidence type="ECO:0000313" key="1">
    <source>
        <dbReference type="EMBL" id="QHT25988.1"/>
    </source>
</evidence>
<reference evidence="1" key="1">
    <citation type="journal article" date="2020" name="Nature">
        <title>Giant virus diversity and host interactions through global metagenomics.</title>
        <authorList>
            <person name="Schulz F."/>
            <person name="Roux S."/>
            <person name="Paez-Espino D."/>
            <person name="Jungbluth S."/>
            <person name="Walsh D.A."/>
            <person name="Denef V.J."/>
            <person name="McMahon K.D."/>
            <person name="Konstantinidis K.T."/>
            <person name="Eloe-Fadrosh E.A."/>
            <person name="Kyrpides N.C."/>
            <person name="Woyke T."/>
        </authorList>
    </citation>
    <scope>NUCLEOTIDE SEQUENCE</scope>
    <source>
        <strain evidence="1">GVMAG-M-3300023179-27</strain>
    </source>
</reference>
<organism evidence="1">
    <name type="scientific">viral metagenome</name>
    <dbReference type="NCBI Taxonomy" id="1070528"/>
    <lineage>
        <taxon>unclassified sequences</taxon>
        <taxon>metagenomes</taxon>
        <taxon>organismal metagenomes</taxon>
    </lineage>
</organism>
<name>A0A6C0EAU9_9ZZZZ</name>
<accession>A0A6C0EAU9</accession>
<protein>
    <submittedName>
        <fullName evidence="1">Uncharacterized protein</fullName>
    </submittedName>
</protein>
<dbReference type="EMBL" id="MN739777">
    <property type="protein sequence ID" value="QHT25988.1"/>
    <property type="molecule type" value="Genomic_DNA"/>
</dbReference>
<proteinExistence type="predicted"/>
<sequence length="54" mass="6461">MSAITNINYVDKIQILKSSDYFVYKFENDIQKDKIVLLLMSASWYRYSKIYNSV</sequence>